<reference evidence="10 11" key="1">
    <citation type="submission" date="2019-03" db="EMBL/GenBank/DDBJ databases">
        <authorList>
            <person name="Kim M.K.M."/>
        </authorList>
    </citation>
    <scope>NUCLEOTIDE SEQUENCE [LARGE SCALE GENOMIC DNA]</scope>
    <source>
        <strain evidence="10 11">17J68-12</strain>
    </source>
</reference>
<dbReference type="PANTHER" id="PTHR43304:SF1">
    <property type="entry name" value="PAC DOMAIN-CONTAINING PROTEIN"/>
    <property type="match status" value="1"/>
</dbReference>
<dbReference type="EC" id="2.7.13.3" evidence="2"/>
<dbReference type="Pfam" id="PF00512">
    <property type="entry name" value="HisKA"/>
    <property type="match status" value="1"/>
</dbReference>
<feature type="domain" description="PAS" evidence="8">
    <location>
        <begin position="503"/>
        <end position="573"/>
    </location>
</feature>
<dbReference type="CDD" id="cd00082">
    <property type="entry name" value="HisKA"/>
    <property type="match status" value="1"/>
</dbReference>
<dbReference type="InterPro" id="IPR013656">
    <property type="entry name" value="PAS_4"/>
</dbReference>
<keyword evidence="6" id="KW-0472">Membrane</keyword>
<dbReference type="AlphaFoldDB" id="A0A4V2NVF2"/>
<dbReference type="InterPro" id="IPR036890">
    <property type="entry name" value="HATPase_C_sf"/>
</dbReference>
<dbReference type="InterPro" id="IPR052162">
    <property type="entry name" value="Sensor_kinase/Photoreceptor"/>
</dbReference>
<dbReference type="SUPFAM" id="SSF55785">
    <property type="entry name" value="PYP-like sensor domain (PAS domain)"/>
    <property type="match status" value="4"/>
</dbReference>
<dbReference type="NCBIfam" id="TIGR00229">
    <property type="entry name" value="sensory_box"/>
    <property type="match status" value="3"/>
</dbReference>
<dbReference type="InterPro" id="IPR003661">
    <property type="entry name" value="HisK_dim/P_dom"/>
</dbReference>
<dbReference type="Proteomes" id="UP000295334">
    <property type="component" value="Unassembled WGS sequence"/>
</dbReference>
<dbReference type="InterPro" id="IPR035965">
    <property type="entry name" value="PAS-like_dom_sf"/>
</dbReference>
<comment type="caution">
    <text evidence="10">The sequence shown here is derived from an EMBL/GenBank/DDBJ whole genome shotgun (WGS) entry which is preliminary data.</text>
</comment>
<evidence type="ECO:0000256" key="3">
    <source>
        <dbReference type="ARBA" id="ARBA00022553"/>
    </source>
</evidence>
<dbReference type="Pfam" id="PF08447">
    <property type="entry name" value="PAS_3"/>
    <property type="match status" value="3"/>
</dbReference>
<sequence>MVLSATTSVRGSFHPDDFRNSKLDRSESSSRNRVLSCAIATEPHSNSSRSWSFRIAFYLVGMKIAFRLFAAAVLRRRLLVLAYFRLCRNAIVTAQPLACMKQKAETDPQPKSLFGNDDARFRNLIQQSSAVIAVLLGEELRIAEANPAALELWQVGSEVIGEPIFEVLPELRTQGFPELMRQVLHTGIPYRGTQLPTRFERPGGVADTRYFNTEYTPFYEQDTITGVMLLATDVTGQVLARQQRSIAEDEVQSAIAAADLGYWNVDPRNFTLKSNRRTRELFGLPADQEDVDMKFAIAAIHDDDRDRVVAAITRTITDPAHSNYDIEYRVVHPEDGGTRYVRAIGKSYFDNGVAYRFSGTIQDITRKKLAEERLRASEQRFGAAISAVQGVLWTNNAEGRMVGEQPGWSALTGQTQAEYEGFGWATAVHPDDAQPTVEAWTDAVRAKKKFVFEHRLRRRDGSWGRYSIQAIPILSDDGSIREWVGVHTDITEQRAAEEALRNSEAQLRLLADFMPQIVWATDATGYHDFFNQRWYEFTGLSYEQTKGEGWSLVLHPEDVARTQLVWHHCLDTGAYYEVEYRMRRADGEYRWLLARATPVRNDEGIIVRWFGTCTDIHDQKAFANTLERLVAERTVELQRSNDDLQQFAHVASHDLKEPVRKIATFESRLSHEFGAELPERAKAYLEKIRNAARRMYTMIEGVLRYSSISEGEQAAGQVDLNEIIAQIRSDLEVLIADKEARIEAGPLPVLPGSSTLLYQLFYNILNNALKFAAPGRPLQVRISAEALPGATRISVADNGIGFSPANRERIFKTFTRLHPKDRYEGTGLGLALCQKIVSRHGGTISAEGQEGEGATFIVTLPLQAR</sequence>
<dbReference type="InterPro" id="IPR001610">
    <property type="entry name" value="PAC"/>
</dbReference>
<dbReference type="PANTHER" id="PTHR43304">
    <property type="entry name" value="PHYTOCHROME-LIKE PROTEIN CPH1"/>
    <property type="match status" value="1"/>
</dbReference>
<feature type="domain" description="PAC" evidence="9">
    <location>
        <begin position="576"/>
        <end position="628"/>
    </location>
</feature>
<dbReference type="SMART" id="SM00388">
    <property type="entry name" value="HisKA"/>
    <property type="match status" value="1"/>
</dbReference>
<keyword evidence="6" id="KW-1133">Transmembrane helix</keyword>
<feature type="domain" description="PAC" evidence="9">
    <location>
        <begin position="450"/>
        <end position="502"/>
    </location>
</feature>
<dbReference type="InterPro" id="IPR013655">
    <property type="entry name" value="PAS_fold_3"/>
</dbReference>
<dbReference type="Pfam" id="PF02518">
    <property type="entry name" value="HATPase_c"/>
    <property type="match status" value="1"/>
</dbReference>
<dbReference type="OrthoDB" id="607558at2"/>
<dbReference type="SMART" id="SM00091">
    <property type="entry name" value="PAS"/>
    <property type="match status" value="4"/>
</dbReference>
<dbReference type="EMBL" id="SJZI01000046">
    <property type="protein sequence ID" value="TCJ13246.1"/>
    <property type="molecule type" value="Genomic_DNA"/>
</dbReference>
<dbReference type="SMART" id="SM00387">
    <property type="entry name" value="HATPase_c"/>
    <property type="match status" value="1"/>
</dbReference>
<evidence type="ECO:0000259" key="9">
    <source>
        <dbReference type="PROSITE" id="PS50113"/>
    </source>
</evidence>
<keyword evidence="3" id="KW-0597">Phosphoprotein</keyword>
<keyword evidence="6" id="KW-0812">Transmembrane</keyword>
<proteinExistence type="predicted"/>
<dbReference type="Gene3D" id="2.10.70.100">
    <property type="match status" value="1"/>
</dbReference>
<evidence type="ECO:0000256" key="5">
    <source>
        <dbReference type="ARBA" id="ARBA00022777"/>
    </source>
</evidence>
<dbReference type="Gene3D" id="3.30.450.20">
    <property type="entry name" value="PAS domain"/>
    <property type="match status" value="4"/>
</dbReference>
<dbReference type="InterPro" id="IPR036097">
    <property type="entry name" value="HisK_dim/P_sf"/>
</dbReference>
<dbReference type="InterPro" id="IPR004358">
    <property type="entry name" value="Sig_transdc_His_kin-like_C"/>
</dbReference>
<protein>
    <recommendedName>
        <fullName evidence="2">histidine kinase</fullName>
        <ecNumber evidence="2">2.7.13.3</ecNumber>
    </recommendedName>
</protein>
<dbReference type="FunFam" id="3.30.565.10:FF:000006">
    <property type="entry name" value="Sensor histidine kinase WalK"/>
    <property type="match status" value="1"/>
</dbReference>
<dbReference type="PROSITE" id="PS50109">
    <property type="entry name" value="HIS_KIN"/>
    <property type="match status" value="1"/>
</dbReference>
<dbReference type="PROSITE" id="PS50112">
    <property type="entry name" value="PAS"/>
    <property type="match status" value="1"/>
</dbReference>
<dbReference type="Gene3D" id="3.30.565.10">
    <property type="entry name" value="Histidine kinase-like ATPase, C-terminal domain"/>
    <property type="match status" value="1"/>
</dbReference>
<dbReference type="PROSITE" id="PS50113">
    <property type="entry name" value="PAC"/>
    <property type="match status" value="3"/>
</dbReference>
<accession>A0A4V2NVF2</accession>
<name>A0A4V2NVF2_9BACT</name>
<dbReference type="CDD" id="cd00130">
    <property type="entry name" value="PAS"/>
    <property type="match status" value="4"/>
</dbReference>
<evidence type="ECO:0000256" key="1">
    <source>
        <dbReference type="ARBA" id="ARBA00000085"/>
    </source>
</evidence>
<gene>
    <name evidence="10" type="ORF">EPD60_12680</name>
</gene>
<keyword evidence="4" id="KW-0808">Transferase</keyword>
<dbReference type="PRINTS" id="PR00344">
    <property type="entry name" value="BCTRLSENSOR"/>
</dbReference>
<comment type="catalytic activity">
    <reaction evidence="1">
        <text>ATP + protein L-histidine = ADP + protein N-phospho-L-histidine.</text>
        <dbReference type="EC" id="2.7.13.3"/>
    </reaction>
</comment>
<dbReference type="Pfam" id="PF08448">
    <property type="entry name" value="PAS_4"/>
    <property type="match status" value="1"/>
</dbReference>
<feature type="transmembrane region" description="Helical" evidence="6">
    <location>
        <begin position="55"/>
        <end position="74"/>
    </location>
</feature>
<feature type="domain" description="PAC" evidence="9">
    <location>
        <begin position="324"/>
        <end position="376"/>
    </location>
</feature>
<dbReference type="GO" id="GO:0000155">
    <property type="term" value="F:phosphorelay sensor kinase activity"/>
    <property type="evidence" value="ECO:0007669"/>
    <property type="project" value="InterPro"/>
</dbReference>
<dbReference type="SMART" id="SM00086">
    <property type="entry name" value="PAC"/>
    <property type="match status" value="4"/>
</dbReference>
<organism evidence="10 11">
    <name type="scientific">Flaviaesturariibacter flavus</name>
    <dbReference type="NCBI Taxonomy" id="2502780"/>
    <lineage>
        <taxon>Bacteria</taxon>
        <taxon>Pseudomonadati</taxon>
        <taxon>Bacteroidota</taxon>
        <taxon>Chitinophagia</taxon>
        <taxon>Chitinophagales</taxon>
        <taxon>Chitinophagaceae</taxon>
        <taxon>Flaviaestuariibacter</taxon>
    </lineage>
</organism>
<dbReference type="InterPro" id="IPR005467">
    <property type="entry name" value="His_kinase_dom"/>
</dbReference>
<keyword evidence="11" id="KW-1185">Reference proteome</keyword>
<dbReference type="InterPro" id="IPR000014">
    <property type="entry name" value="PAS"/>
</dbReference>
<evidence type="ECO:0000259" key="7">
    <source>
        <dbReference type="PROSITE" id="PS50109"/>
    </source>
</evidence>
<dbReference type="FunFam" id="3.30.450.20:FF:000099">
    <property type="entry name" value="Sensory box sensor histidine kinase"/>
    <property type="match status" value="1"/>
</dbReference>
<feature type="domain" description="Histidine kinase" evidence="7">
    <location>
        <begin position="650"/>
        <end position="864"/>
    </location>
</feature>
<dbReference type="InterPro" id="IPR003594">
    <property type="entry name" value="HATPase_dom"/>
</dbReference>
<evidence type="ECO:0000313" key="11">
    <source>
        <dbReference type="Proteomes" id="UP000295334"/>
    </source>
</evidence>
<dbReference type="SUPFAM" id="SSF55874">
    <property type="entry name" value="ATPase domain of HSP90 chaperone/DNA topoisomerase II/histidine kinase"/>
    <property type="match status" value="1"/>
</dbReference>
<dbReference type="SUPFAM" id="SSF47384">
    <property type="entry name" value="Homodimeric domain of signal transducing histidine kinase"/>
    <property type="match status" value="1"/>
</dbReference>
<dbReference type="InterPro" id="IPR000700">
    <property type="entry name" value="PAS-assoc_C"/>
</dbReference>
<evidence type="ECO:0000259" key="8">
    <source>
        <dbReference type="PROSITE" id="PS50112"/>
    </source>
</evidence>
<evidence type="ECO:0000256" key="4">
    <source>
        <dbReference type="ARBA" id="ARBA00022679"/>
    </source>
</evidence>
<evidence type="ECO:0000313" key="10">
    <source>
        <dbReference type="EMBL" id="TCJ13246.1"/>
    </source>
</evidence>
<evidence type="ECO:0000256" key="6">
    <source>
        <dbReference type="SAM" id="Phobius"/>
    </source>
</evidence>
<evidence type="ECO:0000256" key="2">
    <source>
        <dbReference type="ARBA" id="ARBA00012438"/>
    </source>
</evidence>
<keyword evidence="5" id="KW-0418">Kinase</keyword>
<dbReference type="Gene3D" id="1.10.287.130">
    <property type="match status" value="1"/>
</dbReference>